<dbReference type="PANTHER" id="PTHR10334">
    <property type="entry name" value="CYSTEINE-RICH SECRETORY PROTEIN-RELATED"/>
    <property type="match status" value="1"/>
</dbReference>
<feature type="compositionally biased region" description="Polar residues" evidence="11">
    <location>
        <begin position="370"/>
        <end position="386"/>
    </location>
</feature>
<name>A0A9F2NPS4_PYTBI</name>
<feature type="compositionally biased region" description="Polar residues" evidence="11">
    <location>
        <begin position="321"/>
        <end position="345"/>
    </location>
</feature>
<feature type="chain" id="PRO_5039935969" description="Peptidase inhibitor 16" evidence="12">
    <location>
        <begin position="27"/>
        <end position="692"/>
    </location>
</feature>
<dbReference type="InterPro" id="IPR018244">
    <property type="entry name" value="Allrgn_V5/Tpx1_CS"/>
</dbReference>
<feature type="compositionally biased region" description="Pro residues" evidence="11">
    <location>
        <begin position="557"/>
        <end position="570"/>
    </location>
</feature>
<proteinExistence type="inferred from homology"/>
<comment type="subunit">
    <text evidence="9">Interacts with PSP94/MSMB.</text>
</comment>
<dbReference type="GO" id="GO:0030414">
    <property type="term" value="F:peptidase inhibitor activity"/>
    <property type="evidence" value="ECO:0007669"/>
    <property type="project" value="UniProtKB-KW"/>
</dbReference>
<dbReference type="PRINTS" id="PR00837">
    <property type="entry name" value="V5TPXLIKE"/>
</dbReference>
<evidence type="ECO:0000256" key="5">
    <source>
        <dbReference type="ARBA" id="ARBA00022729"/>
    </source>
</evidence>
<evidence type="ECO:0000259" key="13">
    <source>
        <dbReference type="SMART" id="SM00198"/>
    </source>
</evidence>
<feature type="compositionally biased region" description="Polar residues" evidence="11">
    <location>
        <begin position="280"/>
        <end position="304"/>
    </location>
</feature>
<dbReference type="OMA" id="CGHTWGN"/>
<dbReference type="InterPro" id="IPR035940">
    <property type="entry name" value="CAP_sf"/>
</dbReference>
<feature type="signal peptide" evidence="12">
    <location>
        <begin position="1"/>
        <end position="26"/>
    </location>
</feature>
<comment type="subcellular location">
    <subcellularLocation>
        <location evidence="1">Secreted</location>
    </subcellularLocation>
</comment>
<feature type="region of interest" description="Disordered" evidence="11">
    <location>
        <begin position="536"/>
        <end position="570"/>
    </location>
</feature>
<dbReference type="SMART" id="SM00198">
    <property type="entry name" value="SCP"/>
    <property type="match status" value="1"/>
</dbReference>
<evidence type="ECO:0000256" key="2">
    <source>
        <dbReference type="ARBA" id="ARBA00009923"/>
    </source>
</evidence>
<evidence type="ECO:0000256" key="11">
    <source>
        <dbReference type="SAM" id="MobiDB-lite"/>
    </source>
</evidence>
<dbReference type="InterPro" id="IPR001283">
    <property type="entry name" value="CRISP-related"/>
</dbReference>
<comment type="similarity">
    <text evidence="2">Belongs to the CRISP family.</text>
</comment>
<evidence type="ECO:0000256" key="8">
    <source>
        <dbReference type="ARBA" id="ARBA00058129"/>
    </source>
</evidence>
<protein>
    <recommendedName>
        <fullName evidence="10">Peptidase inhibitor 16</fullName>
    </recommendedName>
</protein>
<gene>
    <name evidence="15" type="primary">PI16</name>
</gene>
<evidence type="ECO:0000313" key="15">
    <source>
        <dbReference type="RefSeq" id="XP_007423048.1"/>
    </source>
</evidence>
<evidence type="ECO:0000256" key="10">
    <source>
        <dbReference type="ARBA" id="ARBA00074449"/>
    </source>
</evidence>
<feature type="region of interest" description="Disordered" evidence="11">
    <location>
        <begin position="495"/>
        <end position="515"/>
    </location>
</feature>
<dbReference type="GeneID" id="103051248"/>
<feature type="compositionally biased region" description="Polar residues" evidence="11">
    <location>
        <begin position="495"/>
        <end position="512"/>
    </location>
</feature>
<evidence type="ECO:0000256" key="4">
    <source>
        <dbReference type="ARBA" id="ARBA00022690"/>
    </source>
</evidence>
<feature type="domain" description="SCP" evidence="13">
    <location>
        <begin position="30"/>
        <end position="172"/>
    </location>
</feature>
<dbReference type="RefSeq" id="XP_007423048.1">
    <property type="nucleotide sequence ID" value="XM_007422986.2"/>
</dbReference>
<dbReference type="GO" id="GO:0005576">
    <property type="term" value="C:extracellular region"/>
    <property type="evidence" value="ECO:0007669"/>
    <property type="project" value="UniProtKB-SubCell"/>
</dbReference>
<evidence type="ECO:0000256" key="9">
    <source>
        <dbReference type="ARBA" id="ARBA00063504"/>
    </source>
</evidence>
<dbReference type="KEGG" id="pbi:103051248"/>
<keyword evidence="14" id="KW-1185">Reference proteome</keyword>
<keyword evidence="7" id="KW-0325">Glycoprotein</keyword>
<evidence type="ECO:0000256" key="3">
    <source>
        <dbReference type="ARBA" id="ARBA00022525"/>
    </source>
</evidence>
<dbReference type="Gene3D" id="3.40.33.10">
    <property type="entry name" value="CAP"/>
    <property type="match status" value="1"/>
</dbReference>
<evidence type="ECO:0000256" key="12">
    <source>
        <dbReference type="SAM" id="SignalP"/>
    </source>
</evidence>
<dbReference type="Pfam" id="PF00188">
    <property type="entry name" value="CAP"/>
    <property type="match status" value="1"/>
</dbReference>
<dbReference type="PROSITE" id="PS01009">
    <property type="entry name" value="CRISP_1"/>
    <property type="match status" value="1"/>
</dbReference>
<dbReference type="SUPFAM" id="SSF55797">
    <property type="entry name" value="PR-1-like"/>
    <property type="match status" value="1"/>
</dbReference>
<keyword evidence="3" id="KW-0964">Secreted</keyword>
<dbReference type="CTD" id="221476"/>
<feature type="compositionally biased region" description="Low complexity" evidence="11">
    <location>
        <begin position="536"/>
        <end position="556"/>
    </location>
</feature>
<feature type="compositionally biased region" description="Polar residues" evidence="11">
    <location>
        <begin position="444"/>
        <end position="456"/>
    </location>
</feature>
<evidence type="ECO:0000256" key="7">
    <source>
        <dbReference type="ARBA" id="ARBA00023180"/>
    </source>
</evidence>
<dbReference type="Proteomes" id="UP000695026">
    <property type="component" value="Unplaced"/>
</dbReference>
<evidence type="ECO:0000313" key="14">
    <source>
        <dbReference type="Proteomes" id="UP000695026"/>
    </source>
</evidence>
<dbReference type="InterPro" id="IPR014044">
    <property type="entry name" value="CAP_dom"/>
</dbReference>
<feature type="region of interest" description="Disordered" evidence="11">
    <location>
        <begin position="202"/>
        <end position="460"/>
    </location>
</feature>
<comment type="function">
    <text evidence="8">May inhibit cardiomyocyte growth.</text>
</comment>
<keyword evidence="6" id="KW-1015">Disulfide bond</keyword>
<keyword evidence="4" id="KW-0646">Protease inhibitor</keyword>
<dbReference type="AlphaFoldDB" id="A0A9F2NPS4"/>
<evidence type="ECO:0000256" key="6">
    <source>
        <dbReference type="ARBA" id="ARBA00023157"/>
    </source>
</evidence>
<dbReference type="OrthoDB" id="337038at2759"/>
<evidence type="ECO:0000256" key="1">
    <source>
        <dbReference type="ARBA" id="ARBA00004613"/>
    </source>
</evidence>
<feature type="compositionally biased region" description="Polar residues" evidence="11">
    <location>
        <begin position="403"/>
        <end position="424"/>
    </location>
</feature>
<dbReference type="CDD" id="cd05559">
    <property type="entry name" value="CAP_PI16_HrTT-1"/>
    <property type="match status" value="1"/>
</dbReference>
<reference evidence="15" key="1">
    <citation type="submission" date="2025-08" db="UniProtKB">
        <authorList>
            <consortium name="RefSeq"/>
        </authorList>
    </citation>
    <scope>IDENTIFICATION</scope>
    <source>
        <tissue evidence="15">Liver</tissue>
    </source>
</reference>
<dbReference type="PROSITE" id="PS01010">
    <property type="entry name" value="CRISP_2"/>
    <property type="match status" value="1"/>
</dbReference>
<keyword evidence="5 12" id="KW-0732">Signal</keyword>
<feature type="compositionally biased region" description="Polar residues" evidence="11">
    <location>
        <begin position="247"/>
        <end position="263"/>
    </location>
</feature>
<organism evidence="14 15">
    <name type="scientific">Python bivittatus</name>
    <name type="common">Burmese python</name>
    <name type="synonym">Python molurus bivittatus</name>
    <dbReference type="NCBI Taxonomy" id="176946"/>
    <lineage>
        <taxon>Eukaryota</taxon>
        <taxon>Metazoa</taxon>
        <taxon>Chordata</taxon>
        <taxon>Craniata</taxon>
        <taxon>Vertebrata</taxon>
        <taxon>Euteleostomi</taxon>
        <taxon>Lepidosauria</taxon>
        <taxon>Squamata</taxon>
        <taxon>Bifurcata</taxon>
        <taxon>Unidentata</taxon>
        <taxon>Episquamata</taxon>
        <taxon>Toxicofera</taxon>
        <taxon>Serpentes</taxon>
        <taxon>Henophidia</taxon>
        <taxon>Pythonidae</taxon>
        <taxon>Python</taxon>
    </lineage>
</organism>
<sequence>MLSSGLRIPLLSLLLLLLSAMELSWSFTNEEKQKIVDQHNQYRSMVSPSAADMLKMRWDSELEAFAKDYSTKCIWEHNKERGLRGENLFAMSGRELDLERAMDEWYNEYQFYNISTLTCKEGEMCGHYTQVVWATSERVGCGTTFCKTLELTNDTDMHLFVCNYEPPGNIRGRKPYTLGAPCSMCPDDYSCTNALCESSADVEETTAPPTAPDLKSTATVSAADTPESPRIGTEAGSEPTAAKDQTAIPTTSPVLQSTMTVSAADTPESPKMGTEAGSEPTATKDQTAIPTTSPDLQSTMTVSAAVTPESPKTGTEARSEPTATKDQTAIPTTSPDFQSTMTVSAADTPESPKTGSEAGSEPTAAKDQTAIPTTSPDFQSTMTVSAADTPESPRTGTEARSEPTATKDQTAIPTTSPDLQSIMTVSAADTPESLKTGTEAGSEPTVTKGPTLSLQPISDRDLKVSDLQTDRDGIDGSLMTTISAMSFSDLNLPLSSISPETGTEKATGTELPSSADGLITTQTTMIKTEQPVITLVPVRSTSKTPSTPKRPSVPKSPSVPKPPSIAVPQIFPRPPPIPMKLLISKTPARHRLLAYSKAIQSRSNAFQSSAGKAASMSVCLPCLGCKQISQPEDIKAALKELTFRYPYEPCFGSLPRWQRHSKCSWCGHTYKLVGSSYPVALGKARPYWLNTL</sequence>
<accession>A0A9F2NPS4</accession>
<dbReference type="FunFam" id="3.40.33.10:FF:000011">
    <property type="entry name" value="Peptidase inhibitor 16"/>
    <property type="match status" value="1"/>
</dbReference>